<dbReference type="SUPFAM" id="SSF51658">
    <property type="entry name" value="Xylose isomerase-like"/>
    <property type="match status" value="1"/>
</dbReference>
<evidence type="ECO:0000313" key="2">
    <source>
        <dbReference type="Proteomes" id="UP001377337"/>
    </source>
</evidence>
<protein>
    <submittedName>
        <fullName evidence="1">Sugar phosphate isomerase/epimerase</fullName>
    </submittedName>
</protein>
<keyword evidence="1" id="KW-0413">Isomerase</keyword>
<dbReference type="GO" id="GO:0016853">
    <property type="term" value="F:isomerase activity"/>
    <property type="evidence" value="ECO:0007669"/>
    <property type="project" value="UniProtKB-KW"/>
</dbReference>
<proteinExistence type="predicted"/>
<gene>
    <name evidence="1" type="ORF">WCV65_15510</name>
</gene>
<evidence type="ECO:0000313" key="1">
    <source>
        <dbReference type="EMBL" id="WXB95956.1"/>
    </source>
</evidence>
<dbReference type="InterPro" id="IPR036237">
    <property type="entry name" value="Xyl_isomerase-like_sf"/>
</dbReference>
<dbReference type="Proteomes" id="UP001377337">
    <property type="component" value="Chromosome"/>
</dbReference>
<dbReference type="RefSeq" id="WP_338777673.1">
    <property type="nucleotide sequence ID" value="NZ_CP147407.1"/>
</dbReference>
<dbReference type="EMBL" id="CP147407">
    <property type="protein sequence ID" value="WXB95956.1"/>
    <property type="molecule type" value="Genomic_DNA"/>
</dbReference>
<keyword evidence="2" id="KW-1185">Reference proteome</keyword>
<name>A0ABZ2NF91_9BACI</name>
<accession>A0ABZ2NF91</accession>
<sequence length="262" mass="30152">MKLKRIKSLWGMEGSLSEQFKAVSDAGYSGIESPLPAHGRQSEFKELLQEHQLDYVAQIFAEDTSSFEKQVADAAEFQPLLINSQSAKDDMRYEDQLIFFTKAVQIEEQAQILIGHETHRGRAMFTPWSTAHLLEDIKDLSITADFSHWVCVCESMLQDQADRLDLAIQRTVHVHTRVGFSQGPQVPDPRAPEYKEELDIHAEWWRKIAEAHRKKGAGYLSFTPEYGPPGYMHTEPYTQRPLADLWDVCLWMGNFVEERLRV</sequence>
<reference evidence="1 2" key="1">
    <citation type="submission" date="2024-02" db="EMBL/GenBank/DDBJ databases">
        <title>Seven novel Bacillus-like species.</title>
        <authorList>
            <person name="Liu G."/>
        </authorList>
    </citation>
    <scope>NUCLEOTIDE SEQUENCE [LARGE SCALE GENOMIC DNA]</scope>
    <source>
        <strain evidence="1 2">FJAT-52054</strain>
    </source>
</reference>
<dbReference type="Gene3D" id="3.20.20.150">
    <property type="entry name" value="Divalent-metal-dependent TIM barrel enzymes"/>
    <property type="match status" value="1"/>
</dbReference>
<organism evidence="1 2">
    <name type="scientific">Metabacillus sediminis</name>
    <dbReference type="NCBI Taxonomy" id="3117746"/>
    <lineage>
        <taxon>Bacteria</taxon>
        <taxon>Bacillati</taxon>
        <taxon>Bacillota</taxon>
        <taxon>Bacilli</taxon>
        <taxon>Bacillales</taxon>
        <taxon>Bacillaceae</taxon>
        <taxon>Metabacillus</taxon>
    </lineage>
</organism>